<sequence>MEMNAVTCATIVGVLGLISAIGTCFSCFFMPFNIPLAIMMLLTYIFVVAGIKNESPGYMLAAEVFLVYN</sequence>
<evidence type="ECO:0000313" key="1">
    <source>
        <dbReference type="Proteomes" id="UP000887579"/>
    </source>
</evidence>
<dbReference type="WBParaSite" id="ES5_v2.g25588.t1">
    <property type="protein sequence ID" value="ES5_v2.g25588.t1"/>
    <property type="gene ID" value="ES5_v2.g25588"/>
</dbReference>
<accession>A0AC34G7H4</accession>
<dbReference type="Proteomes" id="UP000887579">
    <property type="component" value="Unplaced"/>
</dbReference>
<proteinExistence type="predicted"/>
<evidence type="ECO:0000313" key="2">
    <source>
        <dbReference type="WBParaSite" id="ES5_v2.g25588.t1"/>
    </source>
</evidence>
<organism evidence="1 2">
    <name type="scientific">Panagrolaimus sp. ES5</name>
    <dbReference type="NCBI Taxonomy" id="591445"/>
    <lineage>
        <taxon>Eukaryota</taxon>
        <taxon>Metazoa</taxon>
        <taxon>Ecdysozoa</taxon>
        <taxon>Nematoda</taxon>
        <taxon>Chromadorea</taxon>
        <taxon>Rhabditida</taxon>
        <taxon>Tylenchina</taxon>
        <taxon>Panagrolaimomorpha</taxon>
        <taxon>Panagrolaimoidea</taxon>
        <taxon>Panagrolaimidae</taxon>
        <taxon>Panagrolaimus</taxon>
    </lineage>
</organism>
<reference evidence="2" key="1">
    <citation type="submission" date="2022-11" db="UniProtKB">
        <authorList>
            <consortium name="WormBaseParasite"/>
        </authorList>
    </citation>
    <scope>IDENTIFICATION</scope>
</reference>
<name>A0AC34G7H4_9BILA</name>
<protein>
    <submittedName>
        <fullName evidence="2">NADH dehydrogenase subunit 6</fullName>
    </submittedName>
</protein>